<comment type="caution">
    <text evidence="9">The sequence shown here is derived from an EMBL/GenBank/DDBJ whole genome shotgun (WGS) entry which is preliminary data.</text>
</comment>
<comment type="subcellular location">
    <subcellularLocation>
        <location evidence="1">Cytoplasm</location>
        <location evidence="1">Cytoskeleton</location>
    </subcellularLocation>
</comment>
<reference evidence="9" key="1">
    <citation type="submission" date="2019-03" db="EMBL/GenBank/DDBJ databases">
        <title>Improved annotation for the trematode Fasciola hepatica.</title>
        <authorList>
            <person name="Choi Y.-J."/>
            <person name="Martin J."/>
            <person name="Mitreva M."/>
        </authorList>
    </citation>
    <scope>NUCLEOTIDE SEQUENCE [LARGE SCALE GENOMIC DNA]</scope>
</reference>
<organism evidence="9 10">
    <name type="scientific">Fasciola hepatica</name>
    <name type="common">Liver fluke</name>
    <dbReference type="NCBI Taxonomy" id="6192"/>
    <lineage>
        <taxon>Eukaryota</taxon>
        <taxon>Metazoa</taxon>
        <taxon>Spiralia</taxon>
        <taxon>Lophotrochozoa</taxon>
        <taxon>Platyhelminthes</taxon>
        <taxon>Trematoda</taxon>
        <taxon>Digenea</taxon>
        <taxon>Plagiorchiida</taxon>
        <taxon>Echinostomata</taxon>
        <taxon>Echinostomatoidea</taxon>
        <taxon>Fasciolidae</taxon>
        <taxon>Fasciola</taxon>
    </lineage>
</organism>
<evidence type="ECO:0000256" key="5">
    <source>
        <dbReference type="ARBA" id="ARBA00023054"/>
    </source>
</evidence>
<dbReference type="GO" id="GO:0005737">
    <property type="term" value="C:cytoplasm"/>
    <property type="evidence" value="ECO:0007669"/>
    <property type="project" value="TreeGrafter"/>
</dbReference>
<name>A0A4E0S377_FASHE</name>
<dbReference type="Proteomes" id="UP000230066">
    <property type="component" value="Unassembled WGS sequence"/>
</dbReference>
<feature type="coiled-coil region" evidence="7">
    <location>
        <begin position="64"/>
        <end position="183"/>
    </location>
</feature>
<sequence>MDEGPSQSNGFAAIEDEVTALRKERDELVTTIDEMRRCIAEYDRSLQHLIDEKSQSQPQVNVSVADLISERDQAVEEVATIEKAFGDLHRRFEKSKQVIESFKQNEEALKHSIEEYKSLLQRQENKYLALKKLAEDKLLKATQDAEAQRQEFESSATRLQAALRIAELQTKSLETQLAQKTRENVELTKICDELLSKYGGLS</sequence>
<proteinExistence type="inferred from homology"/>
<dbReference type="AlphaFoldDB" id="A0A4E0S377"/>
<keyword evidence="6" id="KW-0206">Cytoskeleton</keyword>
<evidence type="ECO:0000313" key="10">
    <source>
        <dbReference type="Proteomes" id="UP000230066"/>
    </source>
</evidence>
<keyword evidence="10" id="KW-1185">Reference proteome</keyword>
<dbReference type="GO" id="GO:0005856">
    <property type="term" value="C:cytoskeleton"/>
    <property type="evidence" value="ECO:0007669"/>
    <property type="project" value="UniProtKB-SubCell"/>
</dbReference>
<keyword evidence="4" id="KW-0597">Phosphoprotein</keyword>
<protein>
    <submittedName>
        <fullName evidence="9">Transforming acidic coiled-coil-containing protein 2</fullName>
    </submittedName>
</protein>
<dbReference type="FunFam" id="1.20.5.1700:FF:000001">
    <property type="entry name" value="Transforming acidic coiled-coil-containing protein 1 isoform 2"/>
    <property type="match status" value="1"/>
</dbReference>
<dbReference type="PANTHER" id="PTHR13924:SF10">
    <property type="entry name" value="TRANSFORMING ACIDIC COILED-COIL PROTEIN, ISOFORM K"/>
    <property type="match status" value="1"/>
</dbReference>
<keyword evidence="3" id="KW-0963">Cytoplasm</keyword>
<evidence type="ECO:0000256" key="1">
    <source>
        <dbReference type="ARBA" id="ARBA00004245"/>
    </source>
</evidence>
<gene>
    <name evidence="9" type="ORF">D915_000754</name>
</gene>
<dbReference type="InterPro" id="IPR039915">
    <property type="entry name" value="TACC"/>
</dbReference>
<dbReference type="InterPro" id="IPR007707">
    <property type="entry name" value="TACC_C"/>
</dbReference>
<evidence type="ECO:0000313" key="9">
    <source>
        <dbReference type="EMBL" id="THD28442.1"/>
    </source>
</evidence>
<dbReference type="Gene3D" id="1.20.5.1700">
    <property type="match status" value="1"/>
</dbReference>
<evidence type="ECO:0000256" key="2">
    <source>
        <dbReference type="ARBA" id="ARBA00009423"/>
    </source>
</evidence>
<accession>A0A4E0S377</accession>
<feature type="domain" description="Transforming acidic coiled-coil-containing protein C-terminal" evidence="8">
    <location>
        <begin position="13"/>
        <end position="194"/>
    </location>
</feature>
<comment type="similarity">
    <text evidence="2">Belongs to the TACC family.</text>
</comment>
<dbReference type="GO" id="GO:0007052">
    <property type="term" value="P:mitotic spindle organization"/>
    <property type="evidence" value="ECO:0007669"/>
    <property type="project" value="InterPro"/>
</dbReference>
<evidence type="ECO:0000256" key="3">
    <source>
        <dbReference type="ARBA" id="ARBA00022490"/>
    </source>
</evidence>
<evidence type="ECO:0000256" key="4">
    <source>
        <dbReference type="ARBA" id="ARBA00022553"/>
    </source>
</evidence>
<dbReference type="EMBL" id="JXXN02000152">
    <property type="protein sequence ID" value="THD28442.1"/>
    <property type="molecule type" value="Genomic_DNA"/>
</dbReference>
<keyword evidence="5 7" id="KW-0175">Coiled coil</keyword>
<evidence type="ECO:0000259" key="8">
    <source>
        <dbReference type="Pfam" id="PF05010"/>
    </source>
</evidence>
<evidence type="ECO:0000256" key="6">
    <source>
        <dbReference type="ARBA" id="ARBA00023212"/>
    </source>
</evidence>
<dbReference type="Pfam" id="PF05010">
    <property type="entry name" value="TACC_C"/>
    <property type="match status" value="1"/>
</dbReference>
<dbReference type="PANTHER" id="PTHR13924">
    <property type="entry name" value="TRANSFORMING ACIDIC COILED-COIL CONTAINING PROTEIN 1/2"/>
    <property type="match status" value="1"/>
</dbReference>
<evidence type="ECO:0000256" key="7">
    <source>
        <dbReference type="SAM" id="Coils"/>
    </source>
</evidence>